<evidence type="ECO:0000256" key="7">
    <source>
        <dbReference type="ARBA" id="ARBA00022837"/>
    </source>
</evidence>
<comment type="subcellular location">
    <subcellularLocation>
        <location evidence="1">Cell envelope</location>
    </subcellularLocation>
</comment>
<dbReference type="SUPFAM" id="SSF48695">
    <property type="entry name" value="Multiheme cytochromes"/>
    <property type="match status" value="1"/>
</dbReference>
<keyword evidence="6" id="KW-0732">Signal</keyword>
<keyword evidence="4" id="KW-0349">Heme</keyword>
<dbReference type="EC" id="1.7.2.2" evidence="3"/>
<reference evidence="11 12" key="1">
    <citation type="submission" date="2019-11" db="EMBL/GenBank/DDBJ databases">
        <title>Whole genome shotgun sequencing (WGS) data from Adlercreutzia equolifaciens ResAG-91, Eggerthella lenta MRI-F36, MRI-F37, MRI-F40, ResAG-49, ResAG-88, ResAG-121, ResAG-145, and Gordonibacter sp. ResAG-5, ResAG-26, ResAG-43, ResAG-50, ResAG-59.</title>
        <authorList>
            <person name="Stoll D.A."/>
            <person name="Danylec N."/>
            <person name="Franz C.M.A.P."/>
            <person name="Huch M."/>
        </authorList>
    </citation>
    <scope>NUCLEOTIDE SEQUENCE [LARGE SCALE GENOMIC DNA]</scope>
    <source>
        <strain evidence="11 12">ResAG-91</strain>
    </source>
</reference>
<evidence type="ECO:0000313" key="12">
    <source>
        <dbReference type="Proteomes" id="UP000488839"/>
    </source>
</evidence>
<dbReference type="PANTHER" id="PTHR30633:SF0">
    <property type="entry name" value="CYTOCHROME C-552"/>
    <property type="match status" value="1"/>
</dbReference>
<keyword evidence="12" id="KW-1185">Reference proteome</keyword>
<dbReference type="PANTHER" id="PTHR30633">
    <property type="entry name" value="CYTOCHROME C-552 RESPIRATORY NITRITE REDUCTASE"/>
    <property type="match status" value="1"/>
</dbReference>
<evidence type="ECO:0000256" key="3">
    <source>
        <dbReference type="ARBA" id="ARBA00011887"/>
    </source>
</evidence>
<keyword evidence="7" id="KW-0106">Calcium</keyword>
<keyword evidence="9" id="KW-0408">Iron</keyword>
<dbReference type="Proteomes" id="UP000488839">
    <property type="component" value="Unassembled WGS sequence"/>
</dbReference>
<dbReference type="Gene3D" id="1.10.1130.10">
    <property type="entry name" value="Flavocytochrome C3, Chain A"/>
    <property type="match status" value="1"/>
</dbReference>
<dbReference type="Pfam" id="PF02335">
    <property type="entry name" value="Cytochrom_C552"/>
    <property type="match status" value="1"/>
</dbReference>
<proteinExistence type="inferred from homology"/>
<evidence type="ECO:0000256" key="1">
    <source>
        <dbReference type="ARBA" id="ARBA00004196"/>
    </source>
</evidence>
<keyword evidence="8" id="KW-0560">Oxidoreductase</keyword>
<evidence type="ECO:0000256" key="5">
    <source>
        <dbReference type="ARBA" id="ARBA00022723"/>
    </source>
</evidence>
<dbReference type="GO" id="GO:0020037">
    <property type="term" value="F:heme binding"/>
    <property type="evidence" value="ECO:0007669"/>
    <property type="project" value="TreeGrafter"/>
</dbReference>
<comment type="similarity">
    <text evidence="2">Belongs to the cytochrome c-552 family.</text>
</comment>
<dbReference type="InterPro" id="IPR036280">
    <property type="entry name" value="Multihaem_cyt_sf"/>
</dbReference>
<evidence type="ECO:0000256" key="9">
    <source>
        <dbReference type="ARBA" id="ARBA00023004"/>
    </source>
</evidence>
<dbReference type="GO" id="GO:0019645">
    <property type="term" value="P:anaerobic electron transport chain"/>
    <property type="evidence" value="ECO:0007669"/>
    <property type="project" value="TreeGrafter"/>
</dbReference>
<evidence type="ECO:0000256" key="6">
    <source>
        <dbReference type="ARBA" id="ARBA00022729"/>
    </source>
</evidence>
<evidence type="ECO:0000313" key="11">
    <source>
        <dbReference type="EMBL" id="MVN59515.1"/>
    </source>
</evidence>
<accession>A0A7K1T797</accession>
<keyword evidence="5" id="KW-0479">Metal-binding</keyword>
<dbReference type="EMBL" id="WPOO01000019">
    <property type="protein sequence ID" value="MVN59515.1"/>
    <property type="molecule type" value="Genomic_DNA"/>
</dbReference>
<gene>
    <name evidence="11" type="ORF">GO707_09805</name>
</gene>
<dbReference type="AlphaFoldDB" id="A0A7K1T797"/>
<dbReference type="GO" id="GO:0046872">
    <property type="term" value="F:metal ion binding"/>
    <property type="evidence" value="ECO:0007669"/>
    <property type="project" value="UniProtKB-KW"/>
</dbReference>
<evidence type="ECO:0000256" key="4">
    <source>
        <dbReference type="ARBA" id="ARBA00022617"/>
    </source>
</evidence>
<sequence>MIQGKKARPARRARTYGRRGIMEKRRIAAGFGVAAAMTLIAGVMFACAPQGTTSVPAADTGSSAPEGLTVDEKDGIRHVVNNDIAAQYPEIWASIDHTEQGRSHAYIEEYMSWENDGTGDHNVLCIACKSNLFNDAYDELGDDLFKTDAEGNHPRMSDLSPELQEKAQDMWTCETCHEGGSDGPVSSQIVYFNELGADLKAKVSDNVAACGQCHNVLAAIKDVEGLDIKNTNPYKYGITPDGFLQFTSEIGGTKLEDEATGIVLYRANHPTVEMYSGSQHEAMGLDCSDCHMVSMTSEDGKPYTSHNASGVISENNLALEKCLDCHETQNGVKTPKDMLYFLRAKQTELANKQGVVQTKLNNLYDQILSAVNSGSANKDVLDGAREAYSRATTYIEWGAQSFITTFANKNLTTNPLAGSDGQGRTAAHNFDGSMDYLARAEAMIDDALESLSAQQA</sequence>
<comment type="caution">
    <text evidence="11">The sequence shown here is derived from an EMBL/GenBank/DDBJ whole genome shotgun (WGS) entry which is preliminary data.</text>
</comment>
<evidence type="ECO:0000256" key="10">
    <source>
        <dbReference type="ARBA" id="ARBA00049131"/>
    </source>
</evidence>
<evidence type="ECO:0000256" key="8">
    <source>
        <dbReference type="ARBA" id="ARBA00023002"/>
    </source>
</evidence>
<dbReference type="GO" id="GO:0030288">
    <property type="term" value="C:outer membrane-bounded periplasmic space"/>
    <property type="evidence" value="ECO:0007669"/>
    <property type="project" value="TreeGrafter"/>
</dbReference>
<name>A0A7K1T797_9ACTN</name>
<comment type="catalytic activity">
    <reaction evidence="10">
        <text>6 Fe(III)-[cytochrome c] + NH4(+) + 2 H2O = 6 Fe(II)-[cytochrome c] + nitrite + 8 H(+)</text>
        <dbReference type="Rhea" id="RHEA:13089"/>
        <dbReference type="Rhea" id="RHEA-COMP:10350"/>
        <dbReference type="Rhea" id="RHEA-COMP:14399"/>
        <dbReference type="ChEBI" id="CHEBI:15377"/>
        <dbReference type="ChEBI" id="CHEBI:15378"/>
        <dbReference type="ChEBI" id="CHEBI:16301"/>
        <dbReference type="ChEBI" id="CHEBI:28938"/>
        <dbReference type="ChEBI" id="CHEBI:29033"/>
        <dbReference type="ChEBI" id="CHEBI:29034"/>
        <dbReference type="EC" id="1.7.2.2"/>
    </reaction>
</comment>
<organism evidence="11 12">
    <name type="scientific">Adlercreutzia rubneri</name>
    <dbReference type="NCBI Taxonomy" id="2916441"/>
    <lineage>
        <taxon>Bacteria</taxon>
        <taxon>Bacillati</taxon>
        <taxon>Actinomycetota</taxon>
        <taxon>Coriobacteriia</taxon>
        <taxon>Eggerthellales</taxon>
        <taxon>Eggerthellaceae</taxon>
        <taxon>Adlercreutzia</taxon>
    </lineage>
</organism>
<dbReference type="GO" id="GO:0042279">
    <property type="term" value="F:nitrite reductase (cytochrome, ammonia-forming) activity"/>
    <property type="evidence" value="ECO:0007669"/>
    <property type="project" value="UniProtKB-EC"/>
</dbReference>
<evidence type="ECO:0000256" key="2">
    <source>
        <dbReference type="ARBA" id="ARBA00009288"/>
    </source>
</evidence>
<dbReference type="InterPro" id="IPR003321">
    <property type="entry name" value="Cyt_c552"/>
</dbReference>
<protein>
    <recommendedName>
        <fullName evidence="3">nitrite reductase (cytochrome; ammonia-forming)</fullName>
        <ecNumber evidence="3">1.7.2.2</ecNumber>
    </recommendedName>
</protein>